<dbReference type="InterPro" id="IPR050979">
    <property type="entry name" value="LD-transpeptidase"/>
</dbReference>
<dbReference type="KEGG" id="srhi:H9L12_08060"/>
<keyword evidence="8" id="KW-0732">Signal</keyword>
<dbReference type="GO" id="GO:0008360">
    <property type="term" value="P:regulation of cell shape"/>
    <property type="evidence" value="ECO:0007669"/>
    <property type="project" value="UniProtKB-UniRule"/>
</dbReference>
<dbReference type="Pfam" id="PF03734">
    <property type="entry name" value="YkuD"/>
    <property type="match status" value="1"/>
</dbReference>
<evidence type="ECO:0000256" key="7">
    <source>
        <dbReference type="PROSITE-ProRule" id="PRU01373"/>
    </source>
</evidence>
<protein>
    <submittedName>
        <fullName evidence="10">L,D-transpeptidase family protein</fullName>
    </submittedName>
</protein>
<evidence type="ECO:0000313" key="11">
    <source>
        <dbReference type="Proteomes" id="UP000515955"/>
    </source>
</evidence>
<dbReference type="EMBL" id="CP060717">
    <property type="protein sequence ID" value="QNN64300.1"/>
    <property type="molecule type" value="Genomic_DNA"/>
</dbReference>
<dbReference type="RefSeq" id="WP_187541300.1">
    <property type="nucleotide sequence ID" value="NZ_CP060717.1"/>
</dbReference>
<comment type="similarity">
    <text evidence="2">Belongs to the YkuD family.</text>
</comment>
<evidence type="ECO:0000313" key="10">
    <source>
        <dbReference type="EMBL" id="QNN64300.1"/>
    </source>
</evidence>
<evidence type="ECO:0000256" key="4">
    <source>
        <dbReference type="ARBA" id="ARBA00022960"/>
    </source>
</evidence>
<keyword evidence="3" id="KW-0808">Transferase</keyword>
<dbReference type="GO" id="GO:0016740">
    <property type="term" value="F:transferase activity"/>
    <property type="evidence" value="ECO:0007669"/>
    <property type="project" value="UniProtKB-KW"/>
</dbReference>
<evidence type="ECO:0000259" key="9">
    <source>
        <dbReference type="PROSITE" id="PS52029"/>
    </source>
</evidence>
<evidence type="ECO:0000256" key="6">
    <source>
        <dbReference type="ARBA" id="ARBA00023316"/>
    </source>
</evidence>
<evidence type="ECO:0000256" key="5">
    <source>
        <dbReference type="ARBA" id="ARBA00022984"/>
    </source>
</evidence>
<dbReference type="UniPathway" id="UPA00219"/>
<accession>A0A7G9S8X5</accession>
<dbReference type="CDD" id="cd16913">
    <property type="entry name" value="YkuD_like"/>
    <property type="match status" value="1"/>
</dbReference>
<reference evidence="10 11" key="1">
    <citation type="submission" date="2020-08" db="EMBL/GenBank/DDBJ databases">
        <title>Genome sequence of Sphingomonas rhizophila KACC 19189T.</title>
        <authorList>
            <person name="Hyun D.-W."/>
            <person name="Bae J.-W."/>
        </authorList>
    </citation>
    <scope>NUCLEOTIDE SEQUENCE [LARGE SCALE GENOMIC DNA]</scope>
    <source>
        <strain evidence="10 11">KACC 19189</strain>
    </source>
</reference>
<dbReference type="Proteomes" id="UP000515955">
    <property type="component" value="Chromosome"/>
</dbReference>
<dbReference type="GO" id="GO:0071555">
    <property type="term" value="P:cell wall organization"/>
    <property type="evidence" value="ECO:0007669"/>
    <property type="project" value="UniProtKB-UniRule"/>
</dbReference>
<dbReference type="GO" id="GO:0071972">
    <property type="term" value="F:peptidoglycan L,D-transpeptidase activity"/>
    <property type="evidence" value="ECO:0007669"/>
    <property type="project" value="TreeGrafter"/>
</dbReference>
<keyword evidence="11" id="KW-1185">Reference proteome</keyword>
<dbReference type="PANTHER" id="PTHR30582:SF2">
    <property type="entry name" value="L,D-TRANSPEPTIDASE YCIB-RELATED"/>
    <property type="match status" value="1"/>
</dbReference>
<feature type="active site" description="Nucleophile" evidence="7">
    <location>
        <position position="158"/>
    </location>
</feature>
<keyword evidence="5 7" id="KW-0573">Peptidoglycan synthesis</keyword>
<dbReference type="InterPro" id="IPR005490">
    <property type="entry name" value="LD_TPept_cat_dom"/>
</dbReference>
<feature type="domain" description="L,D-TPase catalytic" evidence="9">
    <location>
        <begin position="73"/>
        <end position="182"/>
    </location>
</feature>
<dbReference type="GO" id="GO:0018104">
    <property type="term" value="P:peptidoglycan-protein cross-linking"/>
    <property type="evidence" value="ECO:0007669"/>
    <property type="project" value="TreeGrafter"/>
</dbReference>
<feature type="chain" id="PRO_5028974870" evidence="8">
    <location>
        <begin position="26"/>
        <end position="183"/>
    </location>
</feature>
<feature type="active site" description="Proton donor/acceptor" evidence="7">
    <location>
        <position position="145"/>
    </location>
</feature>
<sequence length="183" mass="19313">MTSLAKLLAVTGAFALAVTAAPAGATIETPEAKAQAAEAADIARGDVMDHLGDAMLRPGQYRWVSDARPGEPVRVVVSLSDQMAYVYGGDRLLGYSTISSGKAGKDTPTGIFPILEKKTMHRSRKYDNAPMPFMQRLDNYGIAMHAGANPGYPASHGCIRLPAKFAAKLYGVTRVGSTVMIGA</sequence>
<proteinExistence type="inferred from homology"/>
<comment type="pathway">
    <text evidence="1 7">Cell wall biogenesis; peptidoglycan biosynthesis.</text>
</comment>
<gene>
    <name evidence="10" type="ORF">H9L12_08060</name>
</gene>
<evidence type="ECO:0000256" key="8">
    <source>
        <dbReference type="SAM" id="SignalP"/>
    </source>
</evidence>
<evidence type="ECO:0000256" key="3">
    <source>
        <dbReference type="ARBA" id="ARBA00022679"/>
    </source>
</evidence>
<keyword evidence="6 7" id="KW-0961">Cell wall biogenesis/degradation</keyword>
<organism evidence="10 11">
    <name type="scientific">Sphingomonas rhizophila</name>
    <dbReference type="NCBI Taxonomy" id="2071607"/>
    <lineage>
        <taxon>Bacteria</taxon>
        <taxon>Pseudomonadati</taxon>
        <taxon>Pseudomonadota</taxon>
        <taxon>Alphaproteobacteria</taxon>
        <taxon>Sphingomonadales</taxon>
        <taxon>Sphingomonadaceae</taxon>
        <taxon>Sphingomonas</taxon>
    </lineage>
</organism>
<dbReference type="AlphaFoldDB" id="A0A7G9S8X5"/>
<dbReference type="PROSITE" id="PS52029">
    <property type="entry name" value="LD_TPASE"/>
    <property type="match status" value="1"/>
</dbReference>
<dbReference type="PANTHER" id="PTHR30582">
    <property type="entry name" value="L,D-TRANSPEPTIDASE"/>
    <property type="match status" value="1"/>
</dbReference>
<dbReference type="NCBIfam" id="NF004785">
    <property type="entry name" value="PRK06132.1-2"/>
    <property type="match status" value="1"/>
</dbReference>
<keyword evidence="4 7" id="KW-0133">Cell shape</keyword>
<dbReference type="GO" id="GO:0005576">
    <property type="term" value="C:extracellular region"/>
    <property type="evidence" value="ECO:0007669"/>
    <property type="project" value="TreeGrafter"/>
</dbReference>
<evidence type="ECO:0000256" key="1">
    <source>
        <dbReference type="ARBA" id="ARBA00004752"/>
    </source>
</evidence>
<dbReference type="SUPFAM" id="SSF141523">
    <property type="entry name" value="L,D-transpeptidase catalytic domain-like"/>
    <property type="match status" value="1"/>
</dbReference>
<dbReference type="InterPro" id="IPR038063">
    <property type="entry name" value="Transpep_catalytic_dom"/>
</dbReference>
<dbReference type="Gene3D" id="2.40.440.10">
    <property type="entry name" value="L,D-transpeptidase catalytic domain-like"/>
    <property type="match status" value="1"/>
</dbReference>
<name>A0A7G9S8X5_9SPHN</name>
<feature type="signal peptide" evidence="8">
    <location>
        <begin position="1"/>
        <end position="25"/>
    </location>
</feature>
<evidence type="ECO:0000256" key="2">
    <source>
        <dbReference type="ARBA" id="ARBA00005992"/>
    </source>
</evidence>